<evidence type="ECO:0000256" key="3">
    <source>
        <dbReference type="ARBA" id="ARBA00012154"/>
    </source>
</evidence>
<dbReference type="InterPro" id="IPR000623">
    <property type="entry name" value="Shikimate_kinase/TSH1"/>
</dbReference>
<feature type="binding site" evidence="11">
    <location>
        <position position="57"/>
    </location>
    <ligand>
        <name>substrate</name>
    </ligand>
</feature>
<feature type="binding site" evidence="11">
    <location>
        <position position="33"/>
    </location>
    <ligand>
        <name>substrate</name>
    </ligand>
</feature>
<dbReference type="Pfam" id="PF01202">
    <property type="entry name" value="SKI"/>
    <property type="match status" value="1"/>
</dbReference>
<keyword evidence="11" id="KW-0479">Metal-binding</keyword>
<dbReference type="SUPFAM" id="SSF52540">
    <property type="entry name" value="P-loop containing nucleoside triphosphate hydrolases"/>
    <property type="match status" value="1"/>
</dbReference>
<keyword evidence="8 11" id="KW-0067">ATP-binding</keyword>
<feature type="binding site" evidence="11">
    <location>
        <position position="79"/>
    </location>
    <ligand>
        <name>substrate</name>
    </ligand>
</feature>
<keyword evidence="6 11" id="KW-0547">Nucleotide-binding</keyword>
<keyword evidence="9 11" id="KW-0057">Aromatic amino acid biosynthesis</keyword>
<dbReference type="InterPro" id="IPR031322">
    <property type="entry name" value="Shikimate/glucono_kinase"/>
</dbReference>
<evidence type="ECO:0000256" key="7">
    <source>
        <dbReference type="ARBA" id="ARBA00022777"/>
    </source>
</evidence>
<reference evidence="12 13" key="1">
    <citation type="submission" date="2023-03" db="EMBL/GenBank/DDBJ databases">
        <title>Complete genome sequence of Tepidibacter sp. SWIR-1, isolated from a deep-sea hydrothermal vent.</title>
        <authorList>
            <person name="Li X."/>
        </authorList>
    </citation>
    <scope>NUCLEOTIDE SEQUENCE [LARGE SCALE GENOMIC DNA]</scope>
    <source>
        <strain evidence="12 13">SWIR-1</strain>
    </source>
</reference>
<dbReference type="PROSITE" id="PS01128">
    <property type="entry name" value="SHIKIMATE_KINASE"/>
    <property type="match status" value="1"/>
</dbReference>
<evidence type="ECO:0000256" key="9">
    <source>
        <dbReference type="ARBA" id="ARBA00023141"/>
    </source>
</evidence>
<evidence type="ECO:0000313" key="12">
    <source>
        <dbReference type="EMBL" id="WFD08981.1"/>
    </source>
</evidence>
<keyword evidence="11" id="KW-0963">Cytoplasm</keyword>
<keyword evidence="4 11" id="KW-0028">Amino-acid biosynthesis</keyword>
<dbReference type="GO" id="GO:0016301">
    <property type="term" value="F:kinase activity"/>
    <property type="evidence" value="ECO:0007669"/>
    <property type="project" value="UniProtKB-KW"/>
</dbReference>
<dbReference type="InterPro" id="IPR027417">
    <property type="entry name" value="P-loop_NTPase"/>
</dbReference>
<proteinExistence type="inferred from homology"/>
<feature type="binding site" evidence="11">
    <location>
        <begin position="11"/>
        <end position="16"/>
    </location>
    <ligand>
        <name>ATP</name>
        <dbReference type="ChEBI" id="CHEBI:30616"/>
    </ligand>
</feature>
<keyword evidence="7 11" id="KW-0418">Kinase</keyword>
<sequence length="170" mass="19601">MENIVLIGFMATGKSCVSRSLSKKLNMELIDTDMYIEQKENMSIKEIFNKKGEKYFRNLEKQSLEILSNKKNIILSTGGGIISNDQNIELLRKMGRVVWLKASTDTIIRNLEKSKIERPLLKVENKKQKIESLLKSRIDKYSRCCHFEINTDGKNIDEVVSNILLNFGEI</sequence>
<feature type="binding site" evidence="11">
    <location>
        <position position="15"/>
    </location>
    <ligand>
        <name>Mg(2+)</name>
        <dbReference type="ChEBI" id="CHEBI:18420"/>
    </ligand>
</feature>
<gene>
    <name evidence="11" type="primary">aroK</name>
    <name evidence="12" type="ORF">P4S50_11345</name>
</gene>
<evidence type="ECO:0000256" key="8">
    <source>
        <dbReference type="ARBA" id="ARBA00022840"/>
    </source>
</evidence>
<dbReference type="Proteomes" id="UP001222800">
    <property type="component" value="Chromosome"/>
</dbReference>
<keyword evidence="5 11" id="KW-0808">Transferase</keyword>
<keyword evidence="13" id="KW-1185">Reference proteome</keyword>
<dbReference type="InterPro" id="IPR023000">
    <property type="entry name" value="Shikimate_kinase_CS"/>
</dbReference>
<feature type="binding site" evidence="11">
    <location>
        <position position="137"/>
    </location>
    <ligand>
        <name>substrate</name>
    </ligand>
</feature>
<evidence type="ECO:0000313" key="13">
    <source>
        <dbReference type="Proteomes" id="UP001222800"/>
    </source>
</evidence>
<comment type="similarity">
    <text evidence="2 11">Belongs to the shikimate kinase family.</text>
</comment>
<protein>
    <recommendedName>
        <fullName evidence="3 11">Shikimate kinase</fullName>
        <shortName evidence="11">SK</shortName>
        <ecNumber evidence="3 11">2.7.1.71</ecNumber>
    </recommendedName>
</protein>
<dbReference type="PANTHER" id="PTHR21087">
    <property type="entry name" value="SHIKIMATE KINASE"/>
    <property type="match status" value="1"/>
</dbReference>
<comment type="function">
    <text evidence="11">Catalyzes the specific phosphorylation of the 3-hydroxyl group of shikimic acid using ATP as a cosubstrate.</text>
</comment>
<dbReference type="PANTHER" id="PTHR21087:SF16">
    <property type="entry name" value="SHIKIMATE KINASE 1, CHLOROPLASTIC"/>
    <property type="match status" value="1"/>
</dbReference>
<comment type="subcellular location">
    <subcellularLocation>
        <location evidence="11">Cytoplasm</location>
    </subcellularLocation>
</comment>
<evidence type="ECO:0000256" key="11">
    <source>
        <dbReference type="HAMAP-Rule" id="MF_00109"/>
    </source>
</evidence>
<dbReference type="EC" id="2.7.1.71" evidence="3 11"/>
<keyword evidence="11" id="KW-0460">Magnesium</keyword>
<dbReference type="HAMAP" id="MF_00109">
    <property type="entry name" value="Shikimate_kinase"/>
    <property type="match status" value="1"/>
</dbReference>
<comment type="cofactor">
    <cofactor evidence="11">
        <name>Mg(2+)</name>
        <dbReference type="ChEBI" id="CHEBI:18420"/>
    </cofactor>
    <text evidence="11">Binds 1 Mg(2+) ion per subunit.</text>
</comment>
<evidence type="ECO:0000256" key="5">
    <source>
        <dbReference type="ARBA" id="ARBA00022679"/>
    </source>
</evidence>
<dbReference type="Gene3D" id="3.40.50.300">
    <property type="entry name" value="P-loop containing nucleotide triphosphate hydrolases"/>
    <property type="match status" value="1"/>
</dbReference>
<comment type="catalytic activity">
    <reaction evidence="10 11">
        <text>shikimate + ATP = 3-phosphoshikimate + ADP + H(+)</text>
        <dbReference type="Rhea" id="RHEA:13121"/>
        <dbReference type="ChEBI" id="CHEBI:15378"/>
        <dbReference type="ChEBI" id="CHEBI:30616"/>
        <dbReference type="ChEBI" id="CHEBI:36208"/>
        <dbReference type="ChEBI" id="CHEBI:145989"/>
        <dbReference type="ChEBI" id="CHEBI:456216"/>
        <dbReference type="EC" id="2.7.1.71"/>
    </reaction>
</comment>
<accession>A0ABY8E7U8</accession>
<evidence type="ECO:0000256" key="1">
    <source>
        <dbReference type="ARBA" id="ARBA00004842"/>
    </source>
</evidence>
<comment type="caution">
    <text evidence="11">Lacks conserved residue(s) required for the propagation of feature annotation.</text>
</comment>
<name>A0ABY8E7U8_9FIRM</name>
<evidence type="ECO:0000256" key="10">
    <source>
        <dbReference type="ARBA" id="ARBA00048567"/>
    </source>
</evidence>
<evidence type="ECO:0000256" key="2">
    <source>
        <dbReference type="ARBA" id="ARBA00006997"/>
    </source>
</evidence>
<dbReference type="EMBL" id="CP120733">
    <property type="protein sequence ID" value="WFD08981.1"/>
    <property type="molecule type" value="Genomic_DNA"/>
</dbReference>
<evidence type="ECO:0000256" key="6">
    <source>
        <dbReference type="ARBA" id="ARBA00022741"/>
    </source>
</evidence>
<comment type="pathway">
    <text evidence="1 11">Metabolic intermediate biosynthesis; chorismate biosynthesis; chorismate from D-erythrose 4-phosphate and phosphoenolpyruvate: step 5/7.</text>
</comment>
<comment type="subunit">
    <text evidence="11">Monomer.</text>
</comment>
<dbReference type="PRINTS" id="PR01100">
    <property type="entry name" value="SHIKIMTKNASE"/>
</dbReference>
<feature type="binding site" evidence="11">
    <location>
        <position position="118"/>
    </location>
    <ligand>
        <name>ATP</name>
        <dbReference type="ChEBI" id="CHEBI:30616"/>
    </ligand>
</feature>
<dbReference type="RefSeq" id="WP_277730899.1">
    <property type="nucleotide sequence ID" value="NZ_CP120733.1"/>
</dbReference>
<organism evidence="12 13">
    <name type="scientific">Tepidibacter hydrothermalis</name>
    <dbReference type="NCBI Taxonomy" id="3036126"/>
    <lineage>
        <taxon>Bacteria</taxon>
        <taxon>Bacillati</taxon>
        <taxon>Bacillota</taxon>
        <taxon>Clostridia</taxon>
        <taxon>Peptostreptococcales</taxon>
        <taxon>Peptostreptococcaceae</taxon>
        <taxon>Tepidibacter</taxon>
    </lineage>
</organism>
<evidence type="ECO:0000256" key="4">
    <source>
        <dbReference type="ARBA" id="ARBA00022605"/>
    </source>
</evidence>
<dbReference type="CDD" id="cd00464">
    <property type="entry name" value="SK"/>
    <property type="match status" value="1"/>
</dbReference>